<feature type="domain" description="AAA" evidence="1">
    <location>
        <begin position="19"/>
        <end position="149"/>
    </location>
</feature>
<sequence>MIKRDIYLQRLIKRIGNGRAKIITGIRRCGKSYLLFTLFKNHLLSSGVDKDHIIAIALDDDENEHLLDRHALGLELRSRIKDDKPYYVFLDEIQNVEGFEMVINGLLRKPNVDVYVSGSNSRFLSSDIITEFRGRGDEIRVRPLSFGEIRPLYDSDDAAWDEYFNYGGLPSIYAERMDDEQKVFFLEYVTKTIYIKDIVERCKLKDDKGISNVLDILSSATGSLTNPSKLANTFKSRGQKRITDKTISNYLRFIEDAYMVERVQRYDIKGKDYIESPYKFYFSDIGVRNSRINFRQVEETHIMENIIYNELKTRGYLVDIGIVGHKDKTDDGIYRKRQYEVDFIANLAGKRYYIQSALSLLDEEKLKQELRPLSMIRDSFGKIVITRDRIRPRHTENGILVINLFDFLLNADALEI</sequence>
<organism evidence="3 4">
    <name type="scientific">Candidatus Ornithospirochaeta avicola</name>
    <dbReference type="NCBI Taxonomy" id="2840896"/>
    <lineage>
        <taxon>Bacteria</taxon>
        <taxon>Pseudomonadati</taxon>
        <taxon>Spirochaetota</taxon>
        <taxon>Spirochaetia</taxon>
        <taxon>Spirochaetales</taxon>
        <taxon>Spirochaetaceae</taxon>
        <taxon>Spirochaetaceae incertae sedis</taxon>
        <taxon>Candidatus Ornithospirochaeta</taxon>
    </lineage>
</organism>
<name>A0A9D1PSQ1_9SPIO</name>
<protein>
    <submittedName>
        <fullName evidence="3">ATP-binding protein</fullName>
    </submittedName>
</protein>
<dbReference type="EMBL" id="DXHU01000010">
    <property type="protein sequence ID" value="HIV98627.1"/>
    <property type="molecule type" value="Genomic_DNA"/>
</dbReference>
<dbReference type="Proteomes" id="UP000823936">
    <property type="component" value="Unassembled WGS sequence"/>
</dbReference>
<keyword evidence="3" id="KW-0067">ATP-binding</keyword>
<dbReference type="PANTHER" id="PTHR33295">
    <property type="entry name" value="ATPASE"/>
    <property type="match status" value="1"/>
</dbReference>
<dbReference type="PANTHER" id="PTHR33295:SF18">
    <property type="entry name" value="AAA+ ATPASE DOMAIN-CONTAINING PROTEIN"/>
    <property type="match status" value="1"/>
</dbReference>
<keyword evidence="3" id="KW-0547">Nucleotide-binding</keyword>
<dbReference type="AlphaFoldDB" id="A0A9D1PSQ1"/>
<reference evidence="3" key="1">
    <citation type="journal article" date="2021" name="PeerJ">
        <title>Extensive microbial diversity within the chicken gut microbiome revealed by metagenomics and culture.</title>
        <authorList>
            <person name="Gilroy R."/>
            <person name="Ravi A."/>
            <person name="Getino M."/>
            <person name="Pursley I."/>
            <person name="Horton D.L."/>
            <person name="Alikhan N.F."/>
            <person name="Baker D."/>
            <person name="Gharbi K."/>
            <person name="Hall N."/>
            <person name="Watson M."/>
            <person name="Adriaenssens E.M."/>
            <person name="Foster-Nyarko E."/>
            <person name="Jarju S."/>
            <person name="Secka A."/>
            <person name="Antonio M."/>
            <person name="Oren A."/>
            <person name="Chaudhuri R.R."/>
            <person name="La Ragione R."/>
            <person name="Hildebrand F."/>
            <person name="Pallen M.J."/>
        </authorList>
    </citation>
    <scope>NUCLEOTIDE SEQUENCE</scope>
    <source>
        <strain evidence="3">Gambia11-129</strain>
    </source>
</reference>
<reference evidence="3" key="2">
    <citation type="submission" date="2021-04" db="EMBL/GenBank/DDBJ databases">
        <authorList>
            <person name="Gilroy R."/>
        </authorList>
    </citation>
    <scope>NUCLEOTIDE SEQUENCE</scope>
    <source>
        <strain evidence="3">Gambia11-129</strain>
    </source>
</reference>
<feature type="domain" description="DUF4143" evidence="2">
    <location>
        <begin position="196"/>
        <end position="355"/>
    </location>
</feature>
<accession>A0A9D1PSQ1</accession>
<evidence type="ECO:0000259" key="2">
    <source>
        <dbReference type="Pfam" id="PF13635"/>
    </source>
</evidence>
<comment type="caution">
    <text evidence="3">The sequence shown here is derived from an EMBL/GenBank/DDBJ whole genome shotgun (WGS) entry which is preliminary data.</text>
</comment>
<evidence type="ECO:0000259" key="1">
    <source>
        <dbReference type="Pfam" id="PF13173"/>
    </source>
</evidence>
<dbReference type="Pfam" id="PF13173">
    <property type="entry name" value="AAA_14"/>
    <property type="match status" value="1"/>
</dbReference>
<dbReference type="InterPro" id="IPR025420">
    <property type="entry name" value="DUF4143"/>
</dbReference>
<proteinExistence type="predicted"/>
<dbReference type="GO" id="GO:0005524">
    <property type="term" value="F:ATP binding"/>
    <property type="evidence" value="ECO:0007669"/>
    <property type="project" value="UniProtKB-KW"/>
</dbReference>
<evidence type="ECO:0000313" key="3">
    <source>
        <dbReference type="EMBL" id="HIV98627.1"/>
    </source>
</evidence>
<gene>
    <name evidence="3" type="ORF">IAB12_02470</name>
</gene>
<dbReference type="Pfam" id="PF13635">
    <property type="entry name" value="DUF4143"/>
    <property type="match status" value="1"/>
</dbReference>
<dbReference type="InterPro" id="IPR027417">
    <property type="entry name" value="P-loop_NTPase"/>
</dbReference>
<evidence type="ECO:0000313" key="4">
    <source>
        <dbReference type="Proteomes" id="UP000823936"/>
    </source>
</evidence>
<dbReference type="SUPFAM" id="SSF52540">
    <property type="entry name" value="P-loop containing nucleoside triphosphate hydrolases"/>
    <property type="match status" value="1"/>
</dbReference>
<dbReference type="InterPro" id="IPR041682">
    <property type="entry name" value="AAA_14"/>
</dbReference>